<keyword evidence="1" id="KW-0472">Membrane</keyword>
<reference evidence="2 3" key="1">
    <citation type="submission" date="2024-06" db="EMBL/GenBank/DDBJ databases">
        <title>The Natural Products Discovery Center: Release of the First 8490 Sequenced Strains for Exploring Actinobacteria Biosynthetic Diversity.</title>
        <authorList>
            <person name="Kalkreuter E."/>
            <person name="Kautsar S.A."/>
            <person name="Yang D."/>
            <person name="Bader C.D."/>
            <person name="Teijaro C.N."/>
            <person name="Fluegel L."/>
            <person name="Davis C.M."/>
            <person name="Simpson J.R."/>
            <person name="Lauterbach L."/>
            <person name="Steele A.D."/>
            <person name="Gui C."/>
            <person name="Meng S."/>
            <person name="Li G."/>
            <person name="Viehrig K."/>
            <person name="Ye F."/>
            <person name="Su P."/>
            <person name="Kiefer A.F."/>
            <person name="Nichols A."/>
            <person name="Cepeda A.J."/>
            <person name="Yan W."/>
            <person name="Fan B."/>
            <person name="Jiang Y."/>
            <person name="Adhikari A."/>
            <person name="Zheng C.-J."/>
            <person name="Schuster L."/>
            <person name="Cowan T.M."/>
            <person name="Smanski M.J."/>
            <person name="Chevrette M.G."/>
            <person name="De Carvalho L.P.S."/>
            <person name="Shen B."/>
        </authorList>
    </citation>
    <scope>NUCLEOTIDE SEQUENCE [LARGE SCALE GENOMIC DNA]</scope>
    <source>
        <strain evidence="2 3">NPDC038104</strain>
    </source>
</reference>
<evidence type="ECO:0000313" key="3">
    <source>
        <dbReference type="Proteomes" id="UP001550850"/>
    </source>
</evidence>
<proteinExistence type="predicted"/>
<dbReference type="EMBL" id="JBEZUR010000006">
    <property type="protein sequence ID" value="MEU3553832.1"/>
    <property type="molecule type" value="Genomic_DNA"/>
</dbReference>
<organism evidence="2 3">
    <name type="scientific">Streptomyces fragilis</name>
    <dbReference type="NCBI Taxonomy" id="67301"/>
    <lineage>
        <taxon>Bacteria</taxon>
        <taxon>Bacillati</taxon>
        <taxon>Actinomycetota</taxon>
        <taxon>Actinomycetes</taxon>
        <taxon>Kitasatosporales</taxon>
        <taxon>Streptomycetaceae</taxon>
        <taxon>Streptomyces</taxon>
    </lineage>
</organism>
<keyword evidence="3" id="KW-1185">Reference proteome</keyword>
<keyword evidence="1" id="KW-0812">Transmembrane</keyword>
<evidence type="ECO:0000313" key="2">
    <source>
        <dbReference type="EMBL" id="MEU3553832.1"/>
    </source>
</evidence>
<evidence type="ECO:0000256" key="1">
    <source>
        <dbReference type="SAM" id="Phobius"/>
    </source>
</evidence>
<protein>
    <recommendedName>
        <fullName evidence="4">Integral membrane protein</fullName>
    </recommendedName>
</protein>
<feature type="transmembrane region" description="Helical" evidence="1">
    <location>
        <begin position="53"/>
        <end position="72"/>
    </location>
</feature>
<evidence type="ECO:0008006" key="4">
    <source>
        <dbReference type="Google" id="ProtNLM"/>
    </source>
</evidence>
<keyword evidence="1" id="KW-1133">Transmembrane helix</keyword>
<dbReference type="RefSeq" id="WP_108955159.1">
    <property type="nucleotide sequence ID" value="NZ_BEVZ01000005.1"/>
</dbReference>
<name>A0ABV2YDM5_9ACTN</name>
<accession>A0ABV2YDM5</accession>
<feature type="transmembrane region" description="Helical" evidence="1">
    <location>
        <begin position="78"/>
        <end position="97"/>
    </location>
</feature>
<gene>
    <name evidence="2" type="ORF">AB0E65_06340</name>
</gene>
<comment type="caution">
    <text evidence="2">The sequence shown here is derived from an EMBL/GenBank/DDBJ whole genome shotgun (WGS) entry which is preliminary data.</text>
</comment>
<sequence length="102" mass="9776">MAAKVPTGLVAAAGLVGGFGVARGTKRRELGGVVLAAAGAAAAARWKRQAGGPVAAGLTTAYLAAFAGSHPLAGRLGAWPSVLTVSAGVAAASWALADRRGA</sequence>
<dbReference type="Proteomes" id="UP001550850">
    <property type="component" value="Unassembled WGS sequence"/>
</dbReference>